<accession>A0AAF0JBJ7</accession>
<dbReference type="GO" id="GO:0005840">
    <property type="term" value="C:ribosome"/>
    <property type="evidence" value="ECO:0007669"/>
    <property type="project" value="UniProtKB-KW"/>
</dbReference>
<evidence type="ECO:0000256" key="4">
    <source>
        <dbReference type="SAM" id="MobiDB-lite"/>
    </source>
</evidence>
<dbReference type="GO" id="GO:0003735">
    <property type="term" value="F:structural constituent of ribosome"/>
    <property type="evidence" value="ECO:0007669"/>
    <property type="project" value="InterPro"/>
</dbReference>
<dbReference type="Pfam" id="PF01165">
    <property type="entry name" value="Ribosomal_S21"/>
    <property type="match status" value="1"/>
</dbReference>
<evidence type="ECO:0000256" key="1">
    <source>
        <dbReference type="ARBA" id="ARBA00006640"/>
    </source>
</evidence>
<gene>
    <name evidence="5" type="ORF">MJAP1_003923</name>
</gene>
<keyword evidence="2" id="KW-0689">Ribosomal protein</keyword>
<dbReference type="AlphaFoldDB" id="A0AAF0JBJ7"/>
<name>A0AAF0JBJ7_9BASI</name>
<dbReference type="EMBL" id="CP119965">
    <property type="protein sequence ID" value="WFD40932.1"/>
    <property type="molecule type" value="Genomic_DNA"/>
</dbReference>
<evidence type="ECO:0000256" key="2">
    <source>
        <dbReference type="ARBA" id="ARBA00022980"/>
    </source>
</evidence>
<evidence type="ECO:0000313" key="5">
    <source>
        <dbReference type="EMBL" id="WFD40932.1"/>
    </source>
</evidence>
<proteinExistence type="inferred from homology"/>
<dbReference type="Proteomes" id="UP001217754">
    <property type="component" value="Chromosome 8"/>
</dbReference>
<sequence length="327" mass="36009">MLTAGMHRTAFAALRQATRPAFSAAPLPAVLRPATVAGTRMLSMTPLRWSEKKGEETARPATGAPSDAAPSSDKTRATEADSEASRAALWDQMLNTIIVDPVDSANADARLRKPRDALGSGLDAWSSSESASGLSTSIMDQLESEFRARPTIGPAKPATTTTGRSVSAANSYGNNSAAMLYRNLMGTLRRNNVRRELRLEERYEKPNQKRRRLRSERHRRRFADMIRKKVQLSIASRSLVVSARALSHPRADPQRGEYLPEDPTPAMWQRVAQLIAGTIATGSLVYFVLFADFGEGEHCFMPIRRALNVDPEVLRKLLETSPPQKSL</sequence>
<keyword evidence="3" id="KW-0687">Ribonucleoprotein</keyword>
<dbReference type="InterPro" id="IPR001911">
    <property type="entry name" value="Ribosomal_bS21"/>
</dbReference>
<dbReference type="GeneID" id="85227574"/>
<feature type="region of interest" description="Disordered" evidence="4">
    <location>
        <begin position="45"/>
        <end position="84"/>
    </location>
</feature>
<feature type="compositionally biased region" description="Basic and acidic residues" evidence="4">
    <location>
        <begin position="49"/>
        <end position="58"/>
    </location>
</feature>
<comment type="similarity">
    <text evidence="1">Belongs to the bacterial ribosomal protein bS21 family.</text>
</comment>
<keyword evidence="6" id="KW-1185">Reference proteome</keyword>
<protein>
    <submittedName>
        <fullName evidence="5">Uncharacterized protein</fullName>
    </submittedName>
</protein>
<organism evidence="5 6">
    <name type="scientific">Malassezia japonica</name>
    <dbReference type="NCBI Taxonomy" id="223818"/>
    <lineage>
        <taxon>Eukaryota</taxon>
        <taxon>Fungi</taxon>
        <taxon>Dikarya</taxon>
        <taxon>Basidiomycota</taxon>
        <taxon>Ustilaginomycotina</taxon>
        <taxon>Malasseziomycetes</taxon>
        <taxon>Malasseziales</taxon>
        <taxon>Malasseziaceae</taxon>
        <taxon>Malassezia</taxon>
    </lineage>
</organism>
<reference evidence="5" key="1">
    <citation type="submission" date="2023-03" db="EMBL/GenBank/DDBJ databases">
        <title>Mating type loci evolution in Malassezia.</title>
        <authorList>
            <person name="Coelho M.A."/>
        </authorList>
    </citation>
    <scope>NUCLEOTIDE SEQUENCE</scope>
    <source>
        <strain evidence="5">CBS 9431</strain>
    </source>
</reference>
<evidence type="ECO:0000313" key="6">
    <source>
        <dbReference type="Proteomes" id="UP001217754"/>
    </source>
</evidence>
<dbReference type="RefSeq" id="XP_060123829.1">
    <property type="nucleotide sequence ID" value="XM_060267846.1"/>
</dbReference>
<dbReference type="GO" id="GO:1990904">
    <property type="term" value="C:ribonucleoprotein complex"/>
    <property type="evidence" value="ECO:0007669"/>
    <property type="project" value="UniProtKB-KW"/>
</dbReference>
<dbReference type="GO" id="GO:0006412">
    <property type="term" value="P:translation"/>
    <property type="evidence" value="ECO:0007669"/>
    <property type="project" value="InterPro"/>
</dbReference>
<evidence type="ECO:0000256" key="3">
    <source>
        <dbReference type="ARBA" id="ARBA00023274"/>
    </source>
</evidence>